<dbReference type="PANTHER" id="PTHR10534">
    <property type="entry name" value="PYRIDOXAL KINASE"/>
    <property type="match status" value="1"/>
</dbReference>
<protein>
    <recommendedName>
        <fullName evidence="1">pyridoxal kinase</fullName>
        <ecNumber evidence="1">2.7.1.35</ecNumber>
    </recommendedName>
</protein>
<name>A0A844KJR4_9FIRM</name>
<evidence type="ECO:0000313" key="8">
    <source>
        <dbReference type="Proteomes" id="UP000446657"/>
    </source>
</evidence>
<dbReference type="SUPFAM" id="SSF53613">
    <property type="entry name" value="Ribokinase-like"/>
    <property type="match status" value="1"/>
</dbReference>
<dbReference type="InterPro" id="IPR029056">
    <property type="entry name" value="Ribokinase-like"/>
</dbReference>
<sequence>MIFCRLDLYFFPILDIYTPIDRTILGYKELFSPIRRFSMKKAAVIHDLSGFGKCSLTAAIPVLSALGVQCCPVATAVLTGQTGYPCYHCTDLTAMLPDYIDAWGKNNAHFDAIYSGFLTGAEQISQVLDFIRQFREEHTLLLVDPVMGDDGNAYPFFTPGLLNGMKELTLEADVITPNLTEACLLADIPENALLHCRTNTDLLKLAEDVALRLQKKASHPQDVVITGVKCRDEKHPVIYNIAATANGIYRHESPFFDRSFSGTGDLFASVLCGCCTKGICTEDAILLAGKFLSHSIGDTMKENTPGRDGVNFEKFLIDLIADSNV</sequence>
<evidence type="ECO:0000259" key="6">
    <source>
        <dbReference type="Pfam" id="PF08543"/>
    </source>
</evidence>
<evidence type="ECO:0000256" key="3">
    <source>
        <dbReference type="ARBA" id="ARBA00022741"/>
    </source>
</evidence>
<dbReference type="Pfam" id="PF08543">
    <property type="entry name" value="Phos_pyr_kin"/>
    <property type="match status" value="1"/>
</dbReference>
<keyword evidence="5" id="KW-0067">ATP-binding</keyword>
<dbReference type="GO" id="GO:0008478">
    <property type="term" value="F:pyridoxal kinase activity"/>
    <property type="evidence" value="ECO:0007669"/>
    <property type="project" value="UniProtKB-EC"/>
</dbReference>
<dbReference type="EC" id="2.7.1.35" evidence="1"/>
<dbReference type="InterPro" id="IPR004625">
    <property type="entry name" value="PyrdxlKinase"/>
</dbReference>
<reference evidence="7 8" key="1">
    <citation type="journal article" date="2019" name="Nat. Med.">
        <title>A library of human gut bacterial isolates paired with longitudinal multiomics data enables mechanistic microbiome research.</title>
        <authorList>
            <person name="Poyet M."/>
            <person name="Groussin M."/>
            <person name="Gibbons S.M."/>
            <person name="Avila-Pacheco J."/>
            <person name="Jiang X."/>
            <person name="Kearney S.M."/>
            <person name="Perrotta A.R."/>
            <person name="Berdy B."/>
            <person name="Zhao S."/>
            <person name="Lieberman T.D."/>
            <person name="Swanson P.K."/>
            <person name="Smith M."/>
            <person name="Roesemann S."/>
            <person name="Alexander J.E."/>
            <person name="Rich S.A."/>
            <person name="Livny J."/>
            <person name="Vlamakis H."/>
            <person name="Clish C."/>
            <person name="Bullock K."/>
            <person name="Deik A."/>
            <person name="Scott J."/>
            <person name="Pierce K.A."/>
            <person name="Xavier R.J."/>
            <person name="Alm E.J."/>
        </authorList>
    </citation>
    <scope>NUCLEOTIDE SEQUENCE [LARGE SCALE GENOMIC DNA]</scope>
    <source>
        <strain evidence="7 8">BIOML-A1</strain>
    </source>
</reference>
<dbReference type="AlphaFoldDB" id="A0A844KJR4"/>
<dbReference type="InterPro" id="IPR013749">
    <property type="entry name" value="PM/HMP-P_kinase-1"/>
</dbReference>
<accession>A0A844KJR4</accession>
<dbReference type="NCBIfam" id="NF005491">
    <property type="entry name" value="PRK07105.1"/>
    <property type="match status" value="1"/>
</dbReference>
<gene>
    <name evidence="7" type="ORF">GMD30_04490</name>
</gene>
<evidence type="ECO:0000256" key="5">
    <source>
        <dbReference type="ARBA" id="ARBA00022840"/>
    </source>
</evidence>
<dbReference type="GO" id="GO:0005829">
    <property type="term" value="C:cytosol"/>
    <property type="evidence" value="ECO:0007669"/>
    <property type="project" value="TreeGrafter"/>
</dbReference>
<keyword evidence="4 7" id="KW-0418">Kinase</keyword>
<evidence type="ECO:0000256" key="4">
    <source>
        <dbReference type="ARBA" id="ARBA00022777"/>
    </source>
</evidence>
<keyword evidence="2 7" id="KW-0808">Transferase</keyword>
<keyword evidence="3" id="KW-0547">Nucleotide-binding</keyword>
<dbReference type="CDD" id="cd01173">
    <property type="entry name" value="pyridoxal_pyridoxamine_kinase"/>
    <property type="match status" value="1"/>
</dbReference>
<evidence type="ECO:0000256" key="1">
    <source>
        <dbReference type="ARBA" id="ARBA00012104"/>
    </source>
</evidence>
<comment type="caution">
    <text evidence="7">The sequence shown here is derived from an EMBL/GenBank/DDBJ whole genome shotgun (WGS) entry which is preliminary data.</text>
</comment>
<dbReference type="Proteomes" id="UP000446657">
    <property type="component" value="Unassembled WGS sequence"/>
</dbReference>
<organism evidence="7 8">
    <name type="scientific">Roseburia faecis</name>
    <dbReference type="NCBI Taxonomy" id="301302"/>
    <lineage>
        <taxon>Bacteria</taxon>
        <taxon>Bacillati</taxon>
        <taxon>Bacillota</taxon>
        <taxon>Clostridia</taxon>
        <taxon>Lachnospirales</taxon>
        <taxon>Lachnospiraceae</taxon>
        <taxon>Roseburia</taxon>
    </lineage>
</organism>
<feature type="domain" description="Pyridoxamine kinase/Phosphomethylpyrimidine kinase" evidence="6">
    <location>
        <begin position="58"/>
        <end position="301"/>
    </location>
</feature>
<proteinExistence type="predicted"/>
<dbReference type="GO" id="GO:0009443">
    <property type="term" value="P:pyridoxal 5'-phosphate salvage"/>
    <property type="evidence" value="ECO:0007669"/>
    <property type="project" value="InterPro"/>
</dbReference>
<dbReference type="PANTHER" id="PTHR10534:SF2">
    <property type="entry name" value="PYRIDOXAL KINASE"/>
    <property type="match status" value="1"/>
</dbReference>
<evidence type="ECO:0000256" key="2">
    <source>
        <dbReference type="ARBA" id="ARBA00022679"/>
    </source>
</evidence>
<evidence type="ECO:0000313" key="7">
    <source>
        <dbReference type="EMBL" id="MTR80982.1"/>
    </source>
</evidence>
<dbReference type="EMBL" id="WNAL01000007">
    <property type="protein sequence ID" value="MTR80982.1"/>
    <property type="molecule type" value="Genomic_DNA"/>
</dbReference>
<dbReference type="Gene3D" id="3.40.1190.20">
    <property type="match status" value="1"/>
</dbReference>
<dbReference type="GO" id="GO:0005524">
    <property type="term" value="F:ATP binding"/>
    <property type="evidence" value="ECO:0007669"/>
    <property type="project" value="UniProtKB-KW"/>
</dbReference>